<organism evidence="1 2">
    <name type="scientific">Pleurodeles waltl</name>
    <name type="common">Iberian ribbed newt</name>
    <dbReference type="NCBI Taxonomy" id="8319"/>
    <lineage>
        <taxon>Eukaryota</taxon>
        <taxon>Metazoa</taxon>
        <taxon>Chordata</taxon>
        <taxon>Craniata</taxon>
        <taxon>Vertebrata</taxon>
        <taxon>Euteleostomi</taxon>
        <taxon>Amphibia</taxon>
        <taxon>Batrachia</taxon>
        <taxon>Caudata</taxon>
        <taxon>Salamandroidea</taxon>
        <taxon>Salamandridae</taxon>
        <taxon>Pleurodelinae</taxon>
        <taxon>Pleurodeles</taxon>
    </lineage>
</organism>
<dbReference type="Proteomes" id="UP001066276">
    <property type="component" value="Chromosome 8"/>
</dbReference>
<keyword evidence="2" id="KW-1185">Reference proteome</keyword>
<reference evidence="1" key="1">
    <citation type="journal article" date="2022" name="bioRxiv">
        <title>Sequencing and chromosome-scale assembly of the giantPleurodeles waltlgenome.</title>
        <authorList>
            <person name="Brown T."/>
            <person name="Elewa A."/>
            <person name="Iarovenko S."/>
            <person name="Subramanian E."/>
            <person name="Araus A.J."/>
            <person name="Petzold A."/>
            <person name="Susuki M."/>
            <person name="Suzuki K.-i.T."/>
            <person name="Hayashi T."/>
            <person name="Toyoda A."/>
            <person name="Oliveira C."/>
            <person name="Osipova E."/>
            <person name="Leigh N.D."/>
            <person name="Simon A."/>
            <person name="Yun M.H."/>
        </authorList>
    </citation>
    <scope>NUCLEOTIDE SEQUENCE</scope>
    <source>
        <strain evidence="1">20211129_DDA</strain>
        <tissue evidence="1">Liver</tissue>
    </source>
</reference>
<gene>
    <name evidence="1" type="ORF">NDU88_007085</name>
</gene>
<accession>A0AAV7NS34</accession>
<evidence type="ECO:0000313" key="1">
    <source>
        <dbReference type="EMBL" id="KAJ1118898.1"/>
    </source>
</evidence>
<sequence>MDDDDVYGTVHILHAVQPDVRRGLPVPKCVVAVDGHRILVLNYARASVNIMAQPVFQSLLGHPTLKHTATQVYAFGSPAPLPVAGIFTATITHEDQTTKAKI</sequence>
<dbReference type="AlphaFoldDB" id="A0AAV7NS34"/>
<name>A0AAV7NS34_PLEWA</name>
<evidence type="ECO:0000313" key="2">
    <source>
        <dbReference type="Proteomes" id="UP001066276"/>
    </source>
</evidence>
<dbReference type="EMBL" id="JANPWB010000012">
    <property type="protein sequence ID" value="KAJ1118898.1"/>
    <property type="molecule type" value="Genomic_DNA"/>
</dbReference>
<comment type="caution">
    <text evidence="1">The sequence shown here is derived from an EMBL/GenBank/DDBJ whole genome shotgun (WGS) entry which is preliminary data.</text>
</comment>
<proteinExistence type="predicted"/>
<protein>
    <submittedName>
        <fullName evidence="1">Uncharacterized protein</fullName>
    </submittedName>
</protein>